<dbReference type="SUPFAM" id="SSF53098">
    <property type="entry name" value="Ribonuclease H-like"/>
    <property type="match status" value="1"/>
</dbReference>
<gene>
    <name evidence="2" type="ORF">K0O23_19820</name>
</gene>
<dbReference type="Gene3D" id="1.10.150.80">
    <property type="entry name" value="HRDC domain"/>
    <property type="match status" value="1"/>
</dbReference>
<dbReference type="PANTHER" id="PTHR47649">
    <property type="entry name" value="RIBONUCLEASE D"/>
    <property type="match status" value="1"/>
</dbReference>
<dbReference type="InterPro" id="IPR012337">
    <property type="entry name" value="RNaseH-like_sf"/>
</dbReference>
<dbReference type="InterPro" id="IPR002121">
    <property type="entry name" value="HRDC_dom"/>
</dbReference>
<protein>
    <submittedName>
        <fullName evidence="2">HRDC domain-containing protein</fullName>
    </submittedName>
</protein>
<dbReference type="Pfam" id="PF01612">
    <property type="entry name" value="DNA_pol_A_exo1"/>
    <property type="match status" value="1"/>
</dbReference>
<dbReference type="RefSeq" id="WP_219879200.1">
    <property type="nucleotide sequence ID" value="NZ_JAHYXK010000035.1"/>
</dbReference>
<dbReference type="InterPro" id="IPR044876">
    <property type="entry name" value="HRDC_dom_sf"/>
</dbReference>
<keyword evidence="3" id="KW-1185">Reference proteome</keyword>
<dbReference type="Pfam" id="PF00570">
    <property type="entry name" value="HRDC"/>
    <property type="match status" value="1"/>
</dbReference>
<sequence>MQNSSLIHDGITIKLIDSDELLEQALTDLNLSTELALDLEFDQHRYTYGFNLCLIQLTSGNGICYIIDPFPLKDSQPLYDLFENEHITKIIHHANNDILLLDKLGCNIRSVLDTDVAAKVLNYERSSLATVLREEFNKEIDKSQQSSNWNNRPLTEAQLKYAAIDVIYLHKIKDKLIDEVKKQGRYHWLEEENRLLESLTYSEPENPHLKLRNAFRLNYFQQFVLKGLFAFREQMAKDFNKPASYIISNETLVDLAQNYNTDVHEWLNHTKGVHGALKKPKHENLLKQALNQAIKDAEANHISHDYPENRWLRPTRTPETEMRKEELTKVQKAIIAKYGEYASRLIITQSVINEYSQTGKLICLKRYATEIVLETAAEIGVSLPSPSFKDTAR</sequence>
<dbReference type="SMART" id="SM00474">
    <property type="entry name" value="35EXOc"/>
    <property type="match status" value="1"/>
</dbReference>
<dbReference type="SUPFAM" id="SSF47819">
    <property type="entry name" value="HRDC-like"/>
    <property type="match status" value="1"/>
</dbReference>
<evidence type="ECO:0000313" key="2">
    <source>
        <dbReference type="EMBL" id="MBW7469327.1"/>
    </source>
</evidence>
<dbReference type="InterPro" id="IPR010997">
    <property type="entry name" value="HRDC-like_sf"/>
</dbReference>
<evidence type="ECO:0000259" key="1">
    <source>
        <dbReference type="PROSITE" id="PS50967"/>
    </source>
</evidence>
<proteinExistence type="predicted"/>
<dbReference type="EMBL" id="JAHYXK010000035">
    <property type="protein sequence ID" value="MBW7469327.1"/>
    <property type="molecule type" value="Genomic_DNA"/>
</dbReference>
<dbReference type="Proteomes" id="UP000813018">
    <property type="component" value="Unassembled WGS sequence"/>
</dbReference>
<name>A0ABS7CZR5_9BACT</name>
<organism evidence="2 3">
    <name type="scientific">Pontibacter aydingkolensis</name>
    <dbReference type="NCBI Taxonomy" id="1911536"/>
    <lineage>
        <taxon>Bacteria</taxon>
        <taxon>Pseudomonadati</taxon>
        <taxon>Bacteroidota</taxon>
        <taxon>Cytophagia</taxon>
        <taxon>Cytophagales</taxon>
        <taxon>Hymenobacteraceae</taxon>
        <taxon>Pontibacter</taxon>
    </lineage>
</organism>
<dbReference type="Gene3D" id="3.30.420.10">
    <property type="entry name" value="Ribonuclease H-like superfamily/Ribonuclease H"/>
    <property type="match status" value="1"/>
</dbReference>
<dbReference type="InterPro" id="IPR002562">
    <property type="entry name" value="3'-5'_exonuclease_dom"/>
</dbReference>
<dbReference type="CDD" id="cd06142">
    <property type="entry name" value="RNaseD_exo"/>
    <property type="match status" value="1"/>
</dbReference>
<dbReference type="PANTHER" id="PTHR47649:SF1">
    <property type="entry name" value="RIBONUCLEASE D"/>
    <property type="match status" value="1"/>
</dbReference>
<accession>A0ABS7CZR5</accession>
<dbReference type="InterPro" id="IPR036397">
    <property type="entry name" value="RNaseH_sf"/>
</dbReference>
<evidence type="ECO:0000313" key="3">
    <source>
        <dbReference type="Proteomes" id="UP000813018"/>
    </source>
</evidence>
<comment type="caution">
    <text evidence="2">The sequence shown here is derived from an EMBL/GenBank/DDBJ whole genome shotgun (WGS) entry which is preliminary data.</text>
</comment>
<feature type="domain" description="HRDC" evidence="1">
    <location>
        <begin position="218"/>
        <end position="300"/>
    </location>
</feature>
<reference evidence="2 3" key="1">
    <citation type="journal article" date="2016" name="Int. J. Syst. Evol. Microbiol.">
        <title>Pontibacter aydingkolensis sp. nov., isolated from soil of a salt lake.</title>
        <authorList>
            <person name="Osman G."/>
            <person name="Zhang T."/>
            <person name="Lou K."/>
            <person name="Gao Y."/>
            <person name="Chang W."/>
            <person name="Lin Q."/>
            <person name="Yang H.M."/>
            <person name="Huo X.D."/>
            <person name="Wang N."/>
        </authorList>
    </citation>
    <scope>NUCLEOTIDE SEQUENCE [LARGE SCALE GENOMIC DNA]</scope>
    <source>
        <strain evidence="2 3">KACC 19255</strain>
    </source>
</reference>
<dbReference type="PROSITE" id="PS50967">
    <property type="entry name" value="HRDC"/>
    <property type="match status" value="1"/>
</dbReference>
<dbReference type="InterPro" id="IPR051086">
    <property type="entry name" value="RNase_D-like"/>
</dbReference>